<proteinExistence type="predicted"/>
<dbReference type="AlphaFoldDB" id="A0A6M2F2B4"/>
<protein>
    <submittedName>
        <fullName evidence="1">Uncharacterized protein</fullName>
    </submittedName>
</protein>
<name>A0A6M2F2B4_9ROSI</name>
<accession>A0A6M2F2B4</accession>
<evidence type="ECO:0000313" key="1">
    <source>
        <dbReference type="EMBL" id="NUU90426.1"/>
    </source>
</evidence>
<sequence length="110" mass="12171">MDLQGKKAKHMNIQIITESNDGCNLGTYRFGLFWRNESCTVPVSLLPLKNFSIAHVNCCRRIVVGGISPTNLLKVKSSVVSTLHAFSGIVPVKLMFLRTRVSLRIVTLGN</sequence>
<organism evidence="1">
    <name type="scientific">Populus davidiana</name>
    <dbReference type="NCBI Taxonomy" id="266767"/>
    <lineage>
        <taxon>Eukaryota</taxon>
        <taxon>Viridiplantae</taxon>
        <taxon>Streptophyta</taxon>
        <taxon>Embryophyta</taxon>
        <taxon>Tracheophyta</taxon>
        <taxon>Spermatophyta</taxon>
        <taxon>Magnoliopsida</taxon>
        <taxon>eudicotyledons</taxon>
        <taxon>Gunneridae</taxon>
        <taxon>Pentapetalae</taxon>
        <taxon>rosids</taxon>
        <taxon>fabids</taxon>
        <taxon>Malpighiales</taxon>
        <taxon>Salicaceae</taxon>
        <taxon>Saliceae</taxon>
        <taxon>Populus</taxon>
    </lineage>
</organism>
<reference evidence="1" key="1">
    <citation type="submission" date="2020-03" db="EMBL/GenBank/DDBJ databases">
        <authorList>
            <person name="Zhang R."/>
        </authorList>
    </citation>
    <scope>NUCLEOTIDE SEQUENCE</scope>
</reference>
<dbReference type="EMBL" id="GILB01010093">
    <property type="protein sequence ID" value="NUU90426.1"/>
    <property type="molecule type" value="Transcribed_RNA"/>
</dbReference>